<evidence type="ECO:0000259" key="7">
    <source>
        <dbReference type="Pfam" id="PF01077"/>
    </source>
</evidence>
<keyword evidence="10" id="KW-1185">Reference proteome</keyword>
<feature type="domain" description="Nitrite/sulphite reductase 4Fe-4S" evidence="7">
    <location>
        <begin position="116"/>
        <end position="265"/>
    </location>
</feature>
<dbReference type="eggNOG" id="COG0155">
    <property type="taxonomic scope" value="Bacteria"/>
</dbReference>
<dbReference type="InterPro" id="IPR051329">
    <property type="entry name" value="NIR_SIR_4Fe-4S"/>
</dbReference>
<dbReference type="GO" id="GO:0051539">
    <property type="term" value="F:4 iron, 4 sulfur cluster binding"/>
    <property type="evidence" value="ECO:0007669"/>
    <property type="project" value="UniProtKB-KW"/>
</dbReference>
<dbReference type="InterPro" id="IPR036136">
    <property type="entry name" value="Nit/Sulf_reduc_fer-like_dom_sf"/>
</dbReference>
<dbReference type="Pfam" id="PF01077">
    <property type="entry name" value="NIR_SIR"/>
    <property type="match status" value="1"/>
</dbReference>
<dbReference type="Gene3D" id="3.30.413.10">
    <property type="entry name" value="Sulfite Reductase Hemoprotein, domain 1"/>
    <property type="match status" value="1"/>
</dbReference>
<organism evidence="9 10">
    <name type="scientific">Eubacterium plexicaudatum ASF492</name>
    <dbReference type="NCBI Taxonomy" id="1235802"/>
    <lineage>
        <taxon>Bacteria</taxon>
        <taxon>Bacillati</taxon>
        <taxon>Bacillota</taxon>
        <taxon>Clostridia</taxon>
        <taxon>Eubacteriales</taxon>
        <taxon>Eubacteriaceae</taxon>
        <taxon>Eubacterium</taxon>
    </lineage>
</organism>
<dbReference type="PANTHER" id="PTHR32439:SF9">
    <property type="entry name" value="BLR3264 PROTEIN"/>
    <property type="match status" value="1"/>
</dbReference>
<dbReference type="GO" id="GO:0016491">
    <property type="term" value="F:oxidoreductase activity"/>
    <property type="evidence" value="ECO:0007669"/>
    <property type="project" value="UniProtKB-KW"/>
</dbReference>
<dbReference type="InterPro" id="IPR045854">
    <property type="entry name" value="NO2/SO3_Rdtase_4Fe4S_sf"/>
</dbReference>
<comment type="caution">
    <text evidence="9">The sequence shown here is derived from an EMBL/GenBank/DDBJ whole genome shotgun (WGS) entry which is preliminary data.</text>
</comment>
<keyword evidence="6" id="KW-0411">Iron-sulfur</keyword>
<dbReference type="InterPro" id="IPR005117">
    <property type="entry name" value="NiRdtase/SiRdtase_haem-b_fer"/>
</dbReference>
<keyword evidence="4" id="KW-0560">Oxidoreductase</keyword>
<proteinExistence type="predicted"/>
<dbReference type="SUPFAM" id="SSF56014">
    <property type="entry name" value="Nitrite and sulphite reductase 4Fe-4S domain-like"/>
    <property type="match status" value="1"/>
</dbReference>
<dbReference type="GO" id="GO:0046872">
    <property type="term" value="F:metal ion binding"/>
    <property type="evidence" value="ECO:0007669"/>
    <property type="project" value="UniProtKB-KW"/>
</dbReference>
<evidence type="ECO:0000256" key="3">
    <source>
        <dbReference type="ARBA" id="ARBA00022723"/>
    </source>
</evidence>
<dbReference type="SUPFAM" id="SSF55124">
    <property type="entry name" value="Nitrite/Sulfite reductase N-terminal domain-like"/>
    <property type="match status" value="1"/>
</dbReference>
<dbReference type="PATRIC" id="fig|1235802.3.peg.6181"/>
<evidence type="ECO:0000313" key="9">
    <source>
        <dbReference type="EMBL" id="EMZ18087.1"/>
    </source>
</evidence>
<dbReference type="Proteomes" id="UP000012589">
    <property type="component" value="Unassembled WGS sequence"/>
</dbReference>
<dbReference type="EMBL" id="AQFT01000191">
    <property type="protein sequence ID" value="EMZ18087.1"/>
    <property type="molecule type" value="Genomic_DNA"/>
</dbReference>
<evidence type="ECO:0000313" key="10">
    <source>
        <dbReference type="Proteomes" id="UP000012589"/>
    </source>
</evidence>
<dbReference type="InterPro" id="IPR006067">
    <property type="entry name" value="NO2/SO3_Rdtase_4Fe4S_dom"/>
</dbReference>
<gene>
    <name evidence="9" type="ORF">C823_05848</name>
</gene>
<dbReference type="GO" id="GO:0020037">
    <property type="term" value="F:heme binding"/>
    <property type="evidence" value="ECO:0007669"/>
    <property type="project" value="InterPro"/>
</dbReference>
<reference evidence="9 10" key="1">
    <citation type="journal article" date="2014" name="Genome Announc.">
        <title>Draft genome sequences of the altered schaedler flora, a defined bacterial community from gnotobiotic mice.</title>
        <authorList>
            <person name="Wannemuehler M.J."/>
            <person name="Overstreet A.M."/>
            <person name="Ward D.V."/>
            <person name="Phillips G.J."/>
        </authorList>
    </citation>
    <scope>NUCLEOTIDE SEQUENCE [LARGE SCALE GENOMIC DNA]</scope>
    <source>
        <strain evidence="9 10">ASF492</strain>
    </source>
</reference>
<keyword evidence="5" id="KW-0408">Iron</keyword>
<dbReference type="PANTHER" id="PTHR32439">
    <property type="entry name" value="FERREDOXIN--NITRITE REDUCTASE, CHLOROPLASTIC"/>
    <property type="match status" value="1"/>
</dbReference>
<evidence type="ECO:0000256" key="4">
    <source>
        <dbReference type="ARBA" id="ARBA00023002"/>
    </source>
</evidence>
<evidence type="ECO:0008006" key="11">
    <source>
        <dbReference type="Google" id="ProtNLM"/>
    </source>
</evidence>
<dbReference type="Pfam" id="PF03460">
    <property type="entry name" value="NIR_SIR_ferr"/>
    <property type="match status" value="1"/>
</dbReference>
<name>N1ZM70_9FIRM</name>
<evidence type="ECO:0000256" key="5">
    <source>
        <dbReference type="ARBA" id="ARBA00023004"/>
    </source>
</evidence>
<dbReference type="STRING" id="1235802.C823_05848"/>
<evidence type="ECO:0000256" key="1">
    <source>
        <dbReference type="ARBA" id="ARBA00022485"/>
    </source>
</evidence>
<keyword evidence="1" id="KW-0004">4Fe-4S</keyword>
<accession>N1ZM70</accession>
<dbReference type="AlphaFoldDB" id="N1ZM70"/>
<evidence type="ECO:0000256" key="6">
    <source>
        <dbReference type="ARBA" id="ARBA00023014"/>
    </source>
</evidence>
<feature type="domain" description="Nitrite/Sulfite reductase ferredoxin-like" evidence="8">
    <location>
        <begin position="40"/>
        <end position="104"/>
    </location>
</feature>
<sequence>MNTKFWKQYLPEFKEKTTQFYNGSMSQSEYKSFSGFYGSYAQRGGHANMLRLRMPAGRVTKERMAFTCKMLKEHNISRMHFTTCQTIQLHDLQPESVCRIMEEAIDAGIIVIGGGGDYPRNVMCPPLSGVEENEYFDVMPCAEAAGDYLLRLIPEKKMPRKLKVGFSNSPMNLTHVTYRDLGFAATKEGTFDVYSAGGLGINPRFGVKVADGIEPEMILYYIKAMWLTFLTYGNYESRVKARTRYMQDALGGPELYACAYQENLKEVLDSGEDLRIQPSKQIMSKKRK</sequence>
<keyword evidence="3" id="KW-0479">Metal-binding</keyword>
<evidence type="ECO:0000256" key="2">
    <source>
        <dbReference type="ARBA" id="ARBA00022617"/>
    </source>
</evidence>
<protein>
    <recommendedName>
        <fullName evidence="11">Nitrite/sulphite reductase 4Fe-4S domain-containing protein</fullName>
    </recommendedName>
</protein>
<keyword evidence="2" id="KW-0349">Heme</keyword>
<dbReference type="HOGENOM" id="CLU_965569_0_0_9"/>
<evidence type="ECO:0000259" key="8">
    <source>
        <dbReference type="Pfam" id="PF03460"/>
    </source>
</evidence>